<dbReference type="EMBL" id="BBJM01000005">
    <property type="protein sequence ID" value="GAK47359.1"/>
    <property type="molecule type" value="Genomic_DNA"/>
</dbReference>
<evidence type="ECO:0000313" key="6">
    <source>
        <dbReference type="EMBL" id="GAK47359.1"/>
    </source>
</evidence>
<dbReference type="NCBIfam" id="TIGR01076">
    <property type="entry name" value="sortase_fam"/>
    <property type="match status" value="1"/>
</dbReference>
<evidence type="ECO:0000256" key="4">
    <source>
        <dbReference type="PIRSR" id="PIRSR605754-1"/>
    </source>
</evidence>
<keyword evidence="5" id="KW-0472">Membrane</keyword>
<organism evidence="6 7">
    <name type="scientific">Secundilactobacillus oryzae JCM 18671</name>
    <dbReference type="NCBI Taxonomy" id="1291743"/>
    <lineage>
        <taxon>Bacteria</taxon>
        <taxon>Bacillati</taxon>
        <taxon>Bacillota</taxon>
        <taxon>Bacilli</taxon>
        <taxon>Lactobacillales</taxon>
        <taxon>Lactobacillaceae</taxon>
        <taxon>Secundilactobacillus</taxon>
    </lineage>
</organism>
<dbReference type="STRING" id="1291743.LOSG293_050290"/>
<dbReference type="Pfam" id="PF04203">
    <property type="entry name" value="Sortase"/>
    <property type="match status" value="1"/>
</dbReference>
<dbReference type="Gene3D" id="2.40.260.10">
    <property type="entry name" value="Sortase"/>
    <property type="match status" value="1"/>
</dbReference>
<reference evidence="6" key="1">
    <citation type="journal article" date="2014" name="Genome Announc.">
        <title>Draft Genome Sequence of Lactobacillus oryzae Strain SG293T.</title>
        <authorList>
            <person name="Tanizawa Y."/>
            <person name="Fujisawa T."/>
            <person name="Mochizuki T."/>
            <person name="Kaminuma E."/>
            <person name="Nakamura Y."/>
            <person name="Tohno M."/>
        </authorList>
    </citation>
    <scope>NUCLEOTIDE SEQUENCE [LARGE SCALE GENOMIC DNA]</scope>
    <source>
        <strain evidence="6">SG293</strain>
    </source>
</reference>
<dbReference type="GO" id="GO:0006508">
    <property type="term" value="P:proteolysis"/>
    <property type="evidence" value="ECO:0007669"/>
    <property type="project" value="UniProtKB-KW"/>
</dbReference>
<dbReference type="eggNOG" id="COG3764">
    <property type="taxonomic scope" value="Bacteria"/>
</dbReference>
<proteinExistence type="predicted"/>
<keyword evidence="5" id="KW-0812">Transmembrane</keyword>
<dbReference type="SUPFAM" id="SSF63817">
    <property type="entry name" value="Sortase"/>
    <property type="match status" value="1"/>
</dbReference>
<evidence type="ECO:0000256" key="2">
    <source>
        <dbReference type="ARBA" id="ARBA00022801"/>
    </source>
</evidence>
<dbReference type="Proteomes" id="UP000028700">
    <property type="component" value="Unassembled WGS sequence"/>
</dbReference>
<dbReference type="InterPro" id="IPR042007">
    <property type="entry name" value="Sortase_A"/>
</dbReference>
<dbReference type="InterPro" id="IPR005754">
    <property type="entry name" value="Sortase"/>
</dbReference>
<evidence type="ECO:0000256" key="3">
    <source>
        <dbReference type="ARBA" id="ARBA00022807"/>
    </source>
</evidence>
<feature type="active site" description="Proton donor/acceptor" evidence="4">
    <location>
        <position position="133"/>
    </location>
</feature>
<protein>
    <submittedName>
        <fullName evidence="6">Sortase</fullName>
    </submittedName>
</protein>
<feature type="transmembrane region" description="Helical" evidence="5">
    <location>
        <begin position="12"/>
        <end position="30"/>
    </location>
</feature>
<dbReference type="CDD" id="cd06165">
    <property type="entry name" value="Sortase_A"/>
    <property type="match status" value="1"/>
</dbReference>
<keyword evidence="5" id="KW-1133">Transmembrane helix</keyword>
<evidence type="ECO:0000256" key="1">
    <source>
        <dbReference type="ARBA" id="ARBA00022670"/>
    </source>
</evidence>
<dbReference type="RefSeq" id="WP_034526543.1">
    <property type="nucleotide sequence ID" value="NZ_BBJM01000005.1"/>
</dbReference>
<keyword evidence="3" id="KW-0788">Thiol protease</keyword>
<keyword evidence="7" id="KW-1185">Reference proteome</keyword>
<dbReference type="GO" id="GO:0008234">
    <property type="term" value="F:cysteine-type peptidase activity"/>
    <property type="evidence" value="ECO:0007669"/>
    <property type="project" value="UniProtKB-KW"/>
</dbReference>
<dbReference type="OrthoDB" id="1648028at2"/>
<dbReference type="InterPro" id="IPR023365">
    <property type="entry name" value="Sortase_dom-sf"/>
</dbReference>
<keyword evidence="1" id="KW-0645">Protease</keyword>
<evidence type="ECO:0000256" key="5">
    <source>
        <dbReference type="SAM" id="Phobius"/>
    </source>
</evidence>
<keyword evidence="2" id="KW-0378">Hydrolase</keyword>
<comment type="caution">
    <text evidence="6">The sequence shown here is derived from an EMBL/GenBank/DDBJ whole genome shotgun (WGS) entry which is preliminary data.</text>
</comment>
<name>A0A081BH41_9LACO</name>
<accession>A0A081BH41</accession>
<sequence>MAKKRKNKFGTWLYRIGFTILVLISLGLILNQQIKNWLVTSYQPEITQKSVKKNEKKKANFDFSDAKRLDFSTVARARLNEKDISVVGQILVPSSKVHLPVAKGVSNETLALAAGTLRADQKMGEGNYPLAGHHMVRKDVLFSPLFFKTKVGDSIYLTNMKKVFKYKAYTRKYIAATRVDVVDQTKRDIVTLVTCDATGAGRLMIRGKLVDSYAYKDAPTTIKKQFNGKFNN</sequence>
<gene>
    <name evidence="6" type="ORF">LOSG293_050290</name>
</gene>
<dbReference type="AlphaFoldDB" id="A0A081BH41"/>
<feature type="active site" description="Acyl-thioester intermediate" evidence="4">
    <location>
        <position position="195"/>
    </location>
</feature>
<evidence type="ECO:0000313" key="7">
    <source>
        <dbReference type="Proteomes" id="UP000028700"/>
    </source>
</evidence>